<feature type="region of interest" description="Disordered" evidence="1">
    <location>
        <begin position="135"/>
        <end position="244"/>
    </location>
</feature>
<proteinExistence type="predicted"/>
<gene>
    <name evidence="2" type="ORF">C8A01DRAFT_12144</name>
</gene>
<dbReference type="EMBL" id="MU854318">
    <property type="protein sequence ID" value="KAK4044566.1"/>
    <property type="molecule type" value="Genomic_DNA"/>
</dbReference>
<feature type="compositionally biased region" description="Acidic residues" evidence="1">
    <location>
        <begin position="183"/>
        <end position="193"/>
    </location>
</feature>
<evidence type="ECO:0000313" key="3">
    <source>
        <dbReference type="Proteomes" id="UP001303115"/>
    </source>
</evidence>
<feature type="region of interest" description="Disordered" evidence="1">
    <location>
        <begin position="265"/>
        <end position="387"/>
    </location>
</feature>
<feature type="compositionally biased region" description="Basic residues" evidence="1">
    <location>
        <begin position="135"/>
        <end position="155"/>
    </location>
</feature>
<name>A0AAN6PTG8_9PEZI</name>
<feature type="compositionally biased region" description="Acidic residues" evidence="1">
    <location>
        <begin position="305"/>
        <end position="324"/>
    </location>
</feature>
<feature type="region of interest" description="Disordered" evidence="1">
    <location>
        <begin position="603"/>
        <end position="661"/>
    </location>
</feature>
<organism evidence="2 3">
    <name type="scientific">Parachaetomium inaequale</name>
    <dbReference type="NCBI Taxonomy" id="2588326"/>
    <lineage>
        <taxon>Eukaryota</taxon>
        <taxon>Fungi</taxon>
        <taxon>Dikarya</taxon>
        <taxon>Ascomycota</taxon>
        <taxon>Pezizomycotina</taxon>
        <taxon>Sordariomycetes</taxon>
        <taxon>Sordariomycetidae</taxon>
        <taxon>Sordariales</taxon>
        <taxon>Chaetomiaceae</taxon>
        <taxon>Parachaetomium</taxon>
    </lineage>
</organism>
<comment type="caution">
    <text evidence="2">The sequence shown here is derived from an EMBL/GenBank/DDBJ whole genome shotgun (WGS) entry which is preliminary data.</text>
</comment>
<dbReference type="AlphaFoldDB" id="A0AAN6PTG8"/>
<evidence type="ECO:0000313" key="2">
    <source>
        <dbReference type="EMBL" id="KAK4044566.1"/>
    </source>
</evidence>
<feature type="compositionally biased region" description="Acidic residues" evidence="1">
    <location>
        <begin position="649"/>
        <end position="661"/>
    </location>
</feature>
<feature type="compositionally biased region" description="Low complexity" evidence="1">
    <location>
        <begin position="156"/>
        <end position="168"/>
    </location>
</feature>
<reference evidence="3" key="1">
    <citation type="journal article" date="2023" name="Mol. Phylogenet. Evol.">
        <title>Genome-scale phylogeny and comparative genomics of the fungal order Sordariales.</title>
        <authorList>
            <person name="Hensen N."/>
            <person name="Bonometti L."/>
            <person name="Westerberg I."/>
            <person name="Brannstrom I.O."/>
            <person name="Guillou S."/>
            <person name="Cros-Aarteil S."/>
            <person name="Calhoun S."/>
            <person name="Haridas S."/>
            <person name="Kuo A."/>
            <person name="Mondo S."/>
            <person name="Pangilinan J."/>
            <person name="Riley R."/>
            <person name="LaButti K."/>
            <person name="Andreopoulos B."/>
            <person name="Lipzen A."/>
            <person name="Chen C."/>
            <person name="Yan M."/>
            <person name="Daum C."/>
            <person name="Ng V."/>
            <person name="Clum A."/>
            <person name="Steindorff A."/>
            <person name="Ohm R.A."/>
            <person name="Martin F."/>
            <person name="Silar P."/>
            <person name="Natvig D.O."/>
            <person name="Lalanne C."/>
            <person name="Gautier V."/>
            <person name="Ament-Velasquez S.L."/>
            <person name="Kruys A."/>
            <person name="Hutchinson M.I."/>
            <person name="Powell A.J."/>
            <person name="Barry K."/>
            <person name="Miller A.N."/>
            <person name="Grigoriev I.V."/>
            <person name="Debuchy R."/>
            <person name="Gladieux P."/>
            <person name="Hiltunen Thoren M."/>
            <person name="Johannesson H."/>
        </authorList>
    </citation>
    <scope>NUCLEOTIDE SEQUENCE [LARGE SCALE GENOMIC DNA]</scope>
    <source>
        <strain evidence="3">CBS 284.82</strain>
    </source>
</reference>
<feature type="region of interest" description="Disordered" evidence="1">
    <location>
        <begin position="1"/>
        <end position="69"/>
    </location>
</feature>
<protein>
    <submittedName>
        <fullName evidence="2">Uncharacterized protein</fullName>
    </submittedName>
</protein>
<evidence type="ECO:0000256" key="1">
    <source>
        <dbReference type="SAM" id="MobiDB-lite"/>
    </source>
</evidence>
<dbReference type="Proteomes" id="UP001303115">
    <property type="component" value="Unassembled WGS sequence"/>
</dbReference>
<accession>A0AAN6PTG8</accession>
<keyword evidence="3" id="KW-1185">Reference proteome</keyword>
<sequence>MDKKRSDGAFLVKTSPASDNFPQFKVRDSSPAHKNTTQGSPARRDESNTPAAMENQGPPSLEKLSEDPLRTHRTWYPKYGRVQKCDWCNGRAAGTLHVCNTCSIRMCEGCARNRIWHGNRSHFIDADALDWVQKKAPRKPRAPRQPKTRPAKRAARSSPSEEPSTPAPCRRKLSMATTNSRADEDDDLDDDGDNFANAGTRRGQFSAPANPRHDFGPPLPNYHDHSPEALPYHQAPMHGGYAPHGPSAPTMPGYYGPPAPAMPASDIGPTMAAPSTRRGARQAAARAKLSISEQSRRASRGRFGDDDDEYGDNEDDEDEDDDVYEEKGLAENVNDMRRRRGDRLTGRTSVRSASQVGGTDRDDTSSPLANAPGLQASVEHPILTPQDREHDRRVLDIYDSIYGNRPNLDPHQVRTQIPEQWYGGWHGMAPQYHYEQNPYNPYPAPHYPAHPYGQYHGDVQAGTHGHQHMYPPPAPPAHPQYSAHHPEYQYQPYPNPHPGNPYTPTARPAPAYHPYNELAPHEVEHMQQDRVTLDHMRNAWNHNQILLRLVADNHRVYAIGLLWDVFELRRTRVLVNNNSQTVRWFMNERDRQVHIEHEGHVQRQVRASMSRGPTPVLAAAAPRGEGYGDGAEARSAYGDARSVNATVDVDSDADGNEAGEE</sequence>